<dbReference type="RefSeq" id="WP_338548235.1">
    <property type="nucleotide sequence ID" value="NZ_CP146069.1"/>
</dbReference>
<name>A0ABZ2HIY9_9RHOB</name>
<keyword evidence="1" id="KW-1133">Transmembrane helix</keyword>
<protein>
    <submittedName>
        <fullName evidence="2">Uncharacterized protein</fullName>
    </submittedName>
</protein>
<keyword evidence="1" id="KW-0812">Transmembrane</keyword>
<keyword evidence="3" id="KW-1185">Reference proteome</keyword>
<sequence>MNYWDAVDQEENHNKWSDWTMTPKKQPRKMTDYVSGIVFLTSGIYAFGIIGM</sequence>
<evidence type="ECO:0000313" key="3">
    <source>
        <dbReference type="Proteomes" id="UP001364156"/>
    </source>
</evidence>
<evidence type="ECO:0000256" key="1">
    <source>
        <dbReference type="SAM" id="Phobius"/>
    </source>
</evidence>
<feature type="transmembrane region" description="Helical" evidence="1">
    <location>
        <begin position="33"/>
        <end position="51"/>
    </location>
</feature>
<organism evidence="2 3">
    <name type="scientific">Roseovarius phycicola</name>
    <dbReference type="NCBI Taxonomy" id="3080976"/>
    <lineage>
        <taxon>Bacteria</taxon>
        <taxon>Pseudomonadati</taxon>
        <taxon>Pseudomonadota</taxon>
        <taxon>Alphaproteobacteria</taxon>
        <taxon>Rhodobacterales</taxon>
        <taxon>Roseobacteraceae</taxon>
        <taxon>Roseovarius</taxon>
    </lineage>
</organism>
<keyword evidence="1" id="KW-0472">Membrane</keyword>
<evidence type="ECO:0000313" key="2">
    <source>
        <dbReference type="EMBL" id="WWR45285.1"/>
    </source>
</evidence>
<dbReference type="Proteomes" id="UP001364156">
    <property type="component" value="Chromosome"/>
</dbReference>
<accession>A0ABZ2HIY9</accession>
<dbReference type="EMBL" id="CP146069">
    <property type="protein sequence ID" value="WWR45285.1"/>
    <property type="molecule type" value="Genomic_DNA"/>
</dbReference>
<reference evidence="2 3" key="1">
    <citation type="submission" date="2023-10" db="EMBL/GenBank/DDBJ databases">
        <title>Roseovarius strain S88 nov., isolated from a marine algae.</title>
        <authorList>
            <person name="Lee M.W."/>
            <person name="Lee J.K."/>
            <person name="Kim J.M."/>
            <person name="Choi D.G."/>
            <person name="Baek J.H."/>
            <person name="Bayburt H."/>
            <person name="Jung J.J."/>
            <person name="Han D.M."/>
            <person name="Jeon C.O."/>
        </authorList>
    </citation>
    <scope>NUCLEOTIDE SEQUENCE [LARGE SCALE GENOMIC DNA]</scope>
    <source>
        <strain evidence="2 3">S88</strain>
    </source>
</reference>
<proteinExistence type="predicted"/>
<gene>
    <name evidence="2" type="ORF">RZ517_10755</name>
</gene>